<dbReference type="AlphaFoldDB" id="A0AAV4USU5"/>
<sequence length="79" mass="8938">MGSVEMQLPPWMVCIPPPPLVTARIRGVLRSIDCSPTPNGVCARHVTHSISFLEGTEDFLGGRLENFSPICCRWEKKWW</sequence>
<protein>
    <submittedName>
        <fullName evidence="1">Uncharacterized protein</fullName>
    </submittedName>
</protein>
<keyword evidence="2" id="KW-1185">Reference proteome</keyword>
<organism evidence="1 2">
    <name type="scientific">Caerostris extrusa</name>
    <name type="common">Bark spider</name>
    <name type="synonym">Caerostris bankana</name>
    <dbReference type="NCBI Taxonomy" id="172846"/>
    <lineage>
        <taxon>Eukaryota</taxon>
        <taxon>Metazoa</taxon>
        <taxon>Ecdysozoa</taxon>
        <taxon>Arthropoda</taxon>
        <taxon>Chelicerata</taxon>
        <taxon>Arachnida</taxon>
        <taxon>Araneae</taxon>
        <taxon>Araneomorphae</taxon>
        <taxon>Entelegynae</taxon>
        <taxon>Araneoidea</taxon>
        <taxon>Araneidae</taxon>
        <taxon>Caerostris</taxon>
    </lineage>
</organism>
<gene>
    <name evidence="1" type="ORF">CEXT_665481</name>
</gene>
<dbReference type="EMBL" id="BPLR01013378">
    <property type="protein sequence ID" value="GIY60803.1"/>
    <property type="molecule type" value="Genomic_DNA"/>
</dbReference>
<proteinExistence type="predicted"/>
<evidence type="ECO:0000313" key="2">
    <source>
        <dbReference type="Proteomes" id="UP001054945"/>
    </source>
</evidence>
<comment type="caution">
    <text evidence="1">The sequence shown here is derived from an EMBL/GenBank/DDBJ whole genome shotgun (WGS) entry which is preliminary data.</text>
</comment>
<name>A0AAV4USU5_CAEEX</name>
<dbReference type="Proteomes" id="UP001054945">
    <property type="component" value="Unassembled WGS sequence"/>
</dbReference>
<evidence type="ECO:0000313" key="1">
    <source>
        <dbReference type="EMBL" id="GIY60803.1"/>
    </source>
</evidence>
<accession>A0AAV4USU5</accession>
<reference evidence="1 2" key="1">
    <citation type="submission" date="2021-06" db="EMBL/GenBank/DDBJ databases">
        <title>Caerostris extrusa draft genome.</title>
        <authorList>
            <person name="Kono N."/>
            <person name="Arakawa K."/>
        </authorList>
    </citation>
    <scope>NUCLEOTIDE SEQUENCE [LARGE SCALE GENOMIC DNA]</scope>
</reference>